<dbReference type="SMART" id="SM00409">
    <property type="entry name" value="IG"/>
    <property type="match status" value="3"/>
</dbReference>
<dbReference type="Proteomes" id="UP000683360">
    <property type="component" value="Unassembled WGS sequence"/>
</dbReference>
<evidence type="ECO:0000256" key="1">
    <source>
        <dbReference type="ARBA" id="ARBA00004479"/>
    </source>
</evidence>
<evidence type="ECO:0000313" key="8">
    <source>
        <dbReference type="Proteomes" id="UP000683360"/>
    </source>
</evidence>
<evidence type="ECO:0000259" key="6">
    <source>
        <dbReference type="PROSITE" id="PS50835"/>
    </source>
</evidence>
<evidence type="ECO:0000256" key="4">
    <source>
        <dbReference type="ARBA" id="ARBA00023180"/>
    </source>
</evidence>
<dbReference type="InterPro" id="IPR036179">
    <property type="entry name" value="Ig-like_dom_sf"/>
</dbReference>
<organism evidence="7 8">
    <name type="scientific">Mytilus edulis</name>
    <name type="common">Blue mussel</name>
    <dbReference type="NCBI Taxonomy" id="6550"/>
    <lineage>
        <taxon>Eukaryota</taxon>
        <taxon>Metazoa</taxon>
        <taxon>Spiralia</taxon>
        <taxon>Lophotrochozoa</taxon>
        <taxon>Mollusca</taxon>
        <taxon>Bivalvia</taxon>
        <taxon>Autobranchia</taxon>
        <taxon>Pteriomorphia</taxon>
        <taxon>Mytilida</taxon>
        <taxon>Mytiloidea</taxon>
        <taxon>Mytilidae</taxon>
        <taxon>Mytilinae</taxon>
        <taxon>Mytilus</taxon>
    </lineage>
</organism>
<gene>
    <name evidence="7" type="ORF">MEDL_65573</name>
</gene>
<comment type="caution">
    <text evidence="7">The sequence shown here is derived from an EMBL/GenBank/DDBJ whole genome shotgun (WGS) entry which is preliminary data.</text>
</comment>
<dbReference type="AlphaFoldDB" id="A0A8S3VCQ9"/>
<name>A0A8S3VCQ9_MYTED</name>
<protein>
    <recommendedName>
        <fullName evidence="6">Ig-like domain-containing protein</fullName>
    </recommendedName>
</protein>
<keyword evidence="5" id="KW-0393">Immunoglobulin domain</keyword>
<evidence type="ECO:0000256" key="5">
    <source>
        <dbReference type="ARBA" id="ARBA00023319"/>
    </source>
</evidence>
<dbReference type="SUPFAM" id="SSF48726">
    <property type="entry name" value="Immunoglobulin"/>
    <property type="match status" value="3"/>
</dbReference>
<dbReference type="GO" id="GO:0050839">
    <property type="term" value="F:cell adhesion molecule binding"/>
    <property type="evidence" value="ECO:0007669"/>
    <property type="project" value="TreeGrafter"/>
</dbReference>
<keyword evidence="3" id="KW-1015">Disulfide bond</keyword>
<accession>A0A8S3VCQ9</accession>
<evidence type="ECO:0000256" key="2">
    <source>
        <dbReference type="ARBA" id="ARBA00023136"/>
    </source>
</evidence>
<reference evidence="7" key="1">
    <citation type="submission" date="2021-03" db="EMBL/GenBank/DDBJ databases">
        <authorList>
            <person name="Bekaert M."/>
        </authorList>
    </citation>
    <scope>NUCLEOTIDE SEQUENCE</scope>
</reference>
<feature type="domain" description="Ig-like" evidence="6">
    <location>
        <begin position="235"/>
        <end position="353"/>
    </location>
</feature>
<dbReference type="GO" id="GO:0005911">
    <property type="term" value="C:cell-cell junction"/>
    <property type="evidence" value="ECO:0007669"/>
    <property type="project" value="TreeGrafter"/>
</dbReference>
<dbReference type="InterPro" id="IPR003599">
    <property type="entry name" value="Ig_sub"/>
</dbReference>
<keyword evidence="2" id="KW-0472">Membrane</keyword>
<dbReference type="InterPro" id="IPR051275">
    <property type="entry name" value="Cell_adhesion_signaling"/>
</dbReference>
<evidence type="ECO:0000256" key="3">
    <source>
        <dbReference type="ARBA" id="ARBA00023157"/>
    </source>
</evidence>
<dbReference type="InterPro" id="IPR013783">
    <property type="entry name" value="Ig-like_fold"/>
</dbReference>
<dbReference type="PANTHER" id="PTHR11640">
    <property type="entry name" value="NEPHRIN"/>
    <property type="match status" value="1"/>
</dbReference>
<dbReference type="GO" id="GO:0005886">
    <property type="term" value="C:plasma membrane"/>
    <property type="evidence" value="ECO:0007669"/>
    <property type="project" value="TreeGrafter"/>
</dbReference>
<dbReference type="Gene3D" id="2.60.40.10">
    <property type="entry name" value="Immunoglobulins"/>
    <property type="match status" value="3"/>
</dbReference>
<feature type="domain" description="Ig-like" evidence="6">
    <location>
        <begin position="374"/>
        <end position="512"/>
    </location>
</feature>
<dbReference type="PANTHER" id="PTHR11640:SF164">
    <property type="entry name" value="MAM DOMAIN-CONTAINING GLYCOSYLPHOSPHATIDYLINOSITOL ANCHOR PROTEIN 1"/>
    <property type="match status" value="1"/>
</dbReference>
<dbReference type="InterPro" id="IPR007110">
    <property type="entry name" value="Ig-like_dom"/>
</dbReference>
<dbReference type="PROSITE" id="PS50835">
    <property type="entry name" value="IG_LIKE"/>
    <property type="match status" value="3"/>
</dbReference>
<dbReference type="CDD" id="cd00096">
    <property type="entry name" value="Ig"/>
    <property type="match status" value="1"/>
</dbReference>
<comment type="subcellular location">
    <subcellularLocation>
        <location evidence="1">Membrane</location>
        <topology evidence="1">Single-pass type I membrane protein</topology>
    </subcellularLocation>
</comment>
<evidence type="ECO:0000313" key="7">
    <source>
        <dbReference type="EMBL" id="CAG2254075.1"/>
    </source>
</evidence>
<keyword evidence="4" id="KW-0325">Glycoprotein</keyword>
<feature type="domain" description="Ig-like" evidence="6">
    <location>
        <begin position="57"/>
        <end position="179"/>
    </location>
</feature>
<dbReference type="GO" id="GO:0098609">
    <property type="term" value="P:cell-cell adhesion"/>
    <property type="evidence" value="ECO:0007669"/>
    <property type="project" value="TreeGrafter"/>
</dbReference>
<dbReference type="EMBL" id="CAJPWZ010003214">
    <property type="protein sequence ID" value="CAG2254075.1"/>
    <property type="molecule type" value="Genomic_DNA"/>
</dbReference>
<keyword evidence="8" id="KW-1185">Reference proteome</keyword>
<dbReference type="OrthoDB" id="10031887at2759"/>
<sequence length="587" mass="66224">MFIVGVPNVTIPNLEYNGVYGGYTTLECIVDSTPNYTDVYWQHISNGTVKNKTSSSPNVILWCYGDLVVNSSITSYTEVYGSQVTLRCSVTYETKFGPVSVSWNKYNSSGISILVHPLYYGNEHVTIYNVSVVIPEKNGFVMDHHYLTITLLSFEDAAWYICWAHNNFSSERSPRIELTIIGDVPNVSIPNTEYSKGYGWFITLECIIDSTPNHTNVYWQHIYNGTVKNITSSSPNVFMVLRGSFKIRLKKQIIIVGEILVNSSKMNYTEVYGSRLTLRCSVTYETKFEPLYLYWNKFNDSGFTVPVDPAFDHVTLSNYSVEIPESDGFKMNHYFLTLNPLSFDDDGWYRCSVIDQVSMGYGQAIVLKVIGDIPYVHLEQGPFNATHGSNITLKCYITSVRHILMYIGKAYRMVFTTWHQGKTQSESVALVDLDNASSSDTGQYICLRKIYLVLVKANLCDNNIWEETDGINMLNLNSIKFIWNVTSSESGTYTCYATNDIKTGKSRPINVIIHGSSVVDAPSITHITGIGYTVTLLVPYEMLSAVSKVYWERSIRGAITRLSSVSIGIMGVTVDSPSILFHRQWNR</sequence>
<proteinExistence type="predicted"/>